<evidence type="ECO:0000256" key="1">
    <source>
        <dbReference type="ARBA" id="ARBA00023015"/>
    </source>
</evidence>
<dbReference type="SMART" id="SM00345">
    <property type="entry name" value="HTH_GNTR"/>
    <property type="match status" value="1"/>
</dbReference>
<evidence type="ECO:0000256" key="3">
    <source>
        <dbReference type="ARBA" id="ARBA00023163"/>
    </source>
</evidence>
<reference evidence="5 6" key="1">
    <citation type="submission" date="2016-11" db="EMBL/GenBank/DDBJ databases">
        <authorList>
            <person name="Jaros S."/>
            <person name="Januszkiewicz K."/>
            <person name="Wedrychowicz H."/>
        </authorList>
    </citation>
    <scope>NUCLEOTIDE SEQUENCE [LARGE SCALE GENOMIC DNA]</scope>
    <source>
        <strain evidence="5 6">ATCC 23634</strain>
    </source>
</reference>
<dbReference type="AlphaFoldDB" id="A0A1K2HWV8"/>
<gene>
    <name evidence="5" type="ORF">SAMN02983003_1603</name>
</gene>
<dbReference type="SUPFAM" id="SSF46785">
    <property type="entry name" value="Winged helix' DNA-binding domain"/>
    <property type="match status" value="1"/>
</dbReference>
<dbReference type="SUPFAM" id="SSF48008">
    <property type="entry name" value="GntR ligand-binding domain-like"/>
    <property type="match status" value="1"/>
</dbReference>
<dbReference type="Gene3D" id="1.10.10.10">
    <property type="entry name" value="Winged helix-like DNA-binding domain superfamily/Winged helix DNA-binding domain"/>
    <property type="match status" value="1"/>
</dbReference>
<keyword evidence="2 5" id="KW-0238">DNA-binding</keyword>
<accession>A0A1K2HWV8</accession>
<sequence>MPLQPVRTAASMLDKKPADDVSISDRIGDRLAEMIATGQLKSGDRLTEATLSDMFACSRVPAREALKVLHAQGILVGGRHRGFRVGEFGPVKTRAVLDVRLALEALLVREAIVHWRNGTSDMALLDRALDDLGQAVAHGDLGEVLRCDLAFHRTIAEAARNDLALTLWNTMARYVIILFNLARYGDVDLGTVLVRHKALRDALLAEVSAPTATRDAFTLLSDHYLASRQPGAPVPLN</sequence>
<name>A0A1K2HWV8_9HYPH</name>
<dbReference type="InterPro" id="IPR011711">
    <property type="entry name" value="GntR_C"/>
</dbReference>
<dbReference type="Pfam" id="PF07729">
    <property type="entry name" value="FCD"/>
    <property type="match status" value="1"/>
</dbReference>
<dbReference type="Pfam" id="PF00392">
    <property type="entry name" value="GntR"/>
    <property type="match status" value="1"/>
</dbReference>
<proteinExistence type="predicted"/>
<keyword evidence="6" id="KW-1185">Reference proteome</keyword>
<dbReference type="Gene3D" id="1.20.120.530">
    <property type="entry name" value="GntR ligand-binding domain-like"/>
    <property type="match status" value="1"/>
</dbReference>
<dbReference type="CDD" id="cd07377">
    <property type="entry name" value="WHTH_GntR"/>
    <property type="match status" value="1"/>
</dbReference>
<dbReference type="GO" id="GO:0003700">
    <property type="term" value="F:DNA-binding transcription factor activity"/>
    <property type="evidence" value="ECO:0007669"/>
    <property type="project" value="InterPro"/>
</dbReference>
<feature type="domain" description="HTH gntR-type" evidence="4">
    <location>
        <begin position="21"/>
        <end position="88"/>
    </location>
</feature>
<dbReference type="PANTHER" id="PTHR43537">
    <property type="entry name" value="TRANSCRIPTIONAL REGULATOR, GNTR FAMILY"/>
    <property type="match status" value="1"/>
</dbReference>
<dbReference type="InterPro" id="IPR000524">
    <property type="entry name" value="Tscrpt_reg_HTH_GntR"/>
</dbReference>
<dbReference type="Proteomes" id="UP000183447">
    <property type="component" value="Unassembled WGS sequence"/>
</dbReference>
<dbReference type="InterPro" id="IPR036388">
    <property type="entry name" value="WH-like_DNA-bd_sf"/>
</dbReference>
<evidence type="ECO:0000313" key="5">
    <source>
        <dbReference type="EMBL" id="SFZ83365.1"/>
    </source>
</evidence>
<evidence type="ECO:0000313" key="6">
    <source>
        <dbReference type="Proteomes" id="UP000183447"/>
    </source>
</evidence>
<dbReference type="PANTHER" id="PTHR43537:SF45">
    <property type="entry name" value="GNTR FAMILY REGULATORY PROTEIN"/>
    <property type="match status" value="1"/>
</dbReference>
<protein>
    <submittedName>
        <fullName evidence="5">DNA-binding transcriptional regulator, GntR family</fullName>
    </submittedName>
</protein>
<dbReference type="InterPro" id="IPR036390">
    <property type="entry name" value="WH_DNA-bd_sf"/>
</dbReference>
<dbReference type="SMART" id="SM00895">
    <property type="entry name" value="FCD"/>
    <property type="match status" value="1"/>
</dbReference>
<dbReference type="GO" id="GO:0003677">
    <property type="term" value="F:DNA binding"/>
    <property type="evidence" value="ECO:0007669"/>
    <property type="project" value="UniProtKB-KW"/>
</dbReference>
<dbReference type="STRING" id="665118.SAMN02983003_1603"/>
<organism evidence="5 6">
    <name type="scientific">Devosia enhydra</name>
    <dbReference type="NCBI Taxonomy" id="665118"/>
    <lineage>
        <taxon>Bacteria</taxon>
        <taxon>Pseudomonadati</taxon>
        <taxon>Pseudomonadota</taxon>
        <taxon>Alphaproteobacteria</taxon>
        <taxon>Hyphomicrobiales</taxon>
        <taxon>Devosiaceae</taxon>
        <taxon>Devosia</taxon>
    </lineage>
</organism>
<evidence type="ECO:0000259" key="4">
    <source>
        <dbReference type="PROSITE" id="PS50949"/>
    </source>
</evidence>
<keyword evidence="1" id="KW-0805">Transcription regulation</keyword>
<dbReference type="PROSITE" id="PS50949">
    <property type="entry name" value="HTH_GNTR"/>
    <property type="match status" value="1"/>
</dbReference>
<evidence type="ECO:0000256" key="2">
    <source>
        <dbReference type="ARBA" id="ARBA00023125"/>
    </source>
</evidence>
<dbReference type="OrthoDB" id="7846328at2"/>
<dbReference type="InterPro" id="IPR008920">
    <property type="entry name" value="TF_FadR/GntR_C"/>
</dbReference>
<dbReference type="EMBL" id="FPKU01000001">
    <property type="protein sequence ID" value="SFZ83365.1"/>
    <property type="molecule type" value="Genomic_DNA"/>
</dbReference>
<keyword evidence="3" id="KW-0804">Transcription</keyword>